<feature type="region of interest" description="Disordered" evidence="4">
    <location>
        <begin position="47"/>
        <end position="78"/>
    </location>
</feature>
<keyword evidence="2 3" id="KW-0539">Nucleus</keyword>
<comment type="caution">
    <text evidence="6">The sequence shown here is derived from an EMBL/GenBank/DDBJ whole genome shotgun (WGS) entry which is preliminary data.</text>
</comment>
<evidence type="ECO:0000313" key="6">
    <source>
        <dbReference type="EMBL" id="OZJ03634.1"/>
    </source>
</evidence>
<dbReference type="SUPFAM" id="SSF47095">
    <property type="entry name" value="HMG-box"/>
    <property type="match status" value="1"/>
</dbReference>
<gene>
    <name evidence="6" type="ORF">BZG36_03727</name>
</gene>
<evidence type="ECO:0000259" key="5">
    <source>
        <dbReference type="PROSITE" id="PS50118"/>
    </source>
</evidence>
<keyword evidence="7" id="KW-1185">Reference proteome</keyword>
<reference evidence="6 7" key="1">
    <citation type="journal article" date="2017" name="Mycologia">
        <title>Bifiguratus adelaidae, gen. et sp. nov., a new member of Mucoromycotina in endophytic and soil-dwelling habitats.</title>
        <authorList>
            <person name="Torres-Cruz T.J."/>
            <person name="Billingsley Tobias T.L."/>
            <person name="Almatruk M."/>
            <person name="Hesse C."/>
            <person name="Kuske C.R."/>
            <person name="Desiro A."/>
            <person name="Benucci G.M."/>
            <person name="Bonito G."/>
            <person name="Stajich J.E."/>
            <person name="Dunlap C."/>
            <person name="Arnold A.E."/>
            <person name="Porras-Alfaro A."/>
        </authorList>
    </citation>
    <scope>NUCLEOTIDE SEQUENCE [LARGE SCALE GENOMIC DNA]</scope>
    <source>
        <strain evidence="6 7">AZ0501</strain>
    </source>
</reference>
<dbReference type="EMBL" id="MVBO01000076">
    <property type="protein sequence ID" value="OZJ03634.1"/>
    <property type="molecule type" value="Genomic_DNA"/>
</dbReference>
<evidence type="ECO:0000256" key="4">
    <source>
        <dbReference type="SAM" id="MobiDB-lite"/>
    </source>
</evidence>
<feature type="region of interest" description="Disordered" evidence="4">
    <location>
        <begin position="134"/>
        <end position="246"/>
    </location>
</feature>
<dbReference type="PANTHER" id="PTHR46040">
    <property type="entry name" value="HIGH MOBILITY GROUP PROTEIN 2"/>
    <property type="match status" value="1"/>
</dbReference>
<feature type="domain" description="HMG box" evidence="5">
    <location>
        <begin position="72"/>
        <end position="140"/>
    </location>
</feature>
<dbReference type="PANTHER" id="PTHR46040:SF3">
    <property type="entry name" value="HIGH MOBILITY GROUP PROTEIN 2"/>
    <property type="match status" value="1"/>
</dbReference>
<name>A0A261XZF2_9FUNG</name>
<dbReference type="Gene3D" id="1.10.30.10">
    <property type="entry name" value="High mobility group box domain"/>
    <property type="match status" value="1"/>
</dbReference>
<organism evidence="6 7">
    <name type="scientific">Bifiguratus adelaidae</name>
    <dbReference type="NCBI Taxonomy" id="1938954"/>
    <lineage>
        <taxon>Eukaryota</taxon>
        <taxon>Fungi</taxon>
        <taxon>Fungi incertae sedis</taxon>
        <taxon>Mucoromycota</taxon>
        <taxon>Mucoromycotina</taxon>
        <taxon>Endogonomycetes</taxon>
        <taxon>Endogonales</taxon>
        <taxon>Endogonales incertae sedis</taxon>
        <taxon>Bifiguratus</taxon>
    </lineage>
</organism>
<feature type="DNA-binding region" description="HMG box" evidence="3">
    <location>
        <begin position="72"/>
        <end position="140"/>
    </location>
</feature>
<keyword evidence="1 3" id="KW-0238">DNA-binding</keyword>
<feature type="compositionally biased region" description="Basic residues" evidence="4">
    <location>
        <begin position="231"/>
        <end position="246"/>
    </location>
</feature>
<dbReference type="Proteomes" id="UP000242875">
    <property type="component" value="Unassembled WGS sequence"/>
</dbReference>
<dbReference type="Pfam" id="PF00505">
    <property type="entry name" value="HMG_box"/>
    <property type="match status" value="1"/>
</dbReference>
<proteinExistence type="predicted"/>
<dbReference type="InterPro" id="IPR051965">
    <property type="entry name" value="ChromReg_NeuronalGeneExpr"/>
</dbReference>
<dbReference type="InterPro" id="IPR009071">
    <property type="entry name" value="HMG_box_dom"/>
</dbReference>
<sequence length="246" mass="28305">MAKKEKMQTDQVSDILSKRDMLLNAFKEVSVALRSAAELCDQFTKDLNGTSAEHEETPGKRRKREPRDPNRPKRPMQSYLYFSNAKRPEIRAQHPEADQKEIVTLLGAAWRAASEAEKAQFEAMAQKDKERFVREMEAFGKGQGEEAKKTDATTASTAAPPDDITPGDEEESEEVDMEEEEPAPKKPKKEETKKAEKKHRNKENIPAGDKKEHKEHKEKEKQKQDKPKEKKEKHKDKEKKQKKQKA</sequence>
<feature type="compositionally biased region" description="Basic and acidic residues" evidence="4">
    <location>
        <begin position="52"/>
        <end position="71"/>
    </location>
</feature>
<evidence type="ECO:0000256" key="2">
    <source>
        <dbReference type="ARBA" id="ARBA00023242"/>
    </source>
</evidence>
<feature type="compositionally biased region" description="Low complexity" evidence="4">
    <location>
        <begin position="152"/>
        <end position="164"/>
    </location>
</feature>
<feature type="compositionally biased region" description="Basic and acidic residues" evidence="4">
    <location>
        <begin position="134"/>
        <end position="151"/>
    </location>
</feature>
<dbReference type="PROSITE" id="PS50118">
    <property type="entry name" value="HMG_BOX_2"/>
    <property type="match status" value="1"/>
</dbReference>
<dbReference type="InterPro" id="IPR036910">
    <property type="entry name" value="HMG_box_dom_sf"/>
</dbReference>
<dbReference type="AlphaFoldDB" id="A0A261XZF2"/>
<evidence type="ECO:0000256" key="3">
    <source>
        <dbReference type="PROSITE-ProRule" id="PRU00267"/>
    </source>
</evidence>
<dbReference type="GO" id="GO:0010468">
    <property type="term" value="P:regulation of gene expression"/>
    <property type="evidence" value="ECO:0007669"/>
    <property type="project" value="TreeGrafter"/>
</dbReference>
<feature type="compositionally biased region" description="Acidic residues" evidence="4">
    <location>
        <begin position="165"/>
        <end position="181"/>
    </location>
</feature>
<accession>A0A261XZF2</accession>
<dbReference type="GO" id="GO:0003677">
    <property type="term" value="F:DNA binding"/>
    <property type="evidence" value="ECO:0007669"/>
    <property type="project" value="UniProtKB-UniRule"/>
</dbReference>
<evidence type="ECO:0000256" key="1">
    <source>
        <dbReference type="ARBA" id="ARBA00023125"/>
    </source>
</evidence>
<feature type="compositionally biased region" description="Basic and acidic residues" evidence="4">
    <location>
        <begin position="208"/>
        <end position="230"/>
    </location>
</feature>
<dbReference type="GO" id="GO:0005634">
    <property type="term" value="C:nucleus"/>
    <property type="evidence" value="ECO:0007669"/>
    <property type="project" value="UniProtKB-UniRule"/>
</dbReference>
<evidence type="ECO:0000313" key="7">
    <source>
        <dbReference type="Proteomes" id="UP000242875"/>
    </source>
</evidence>
<dbReference type="OrthoDB" id="1919336at2759"/>
<protein>
    <recommendedName>
        <fullName evidence="5">HMG box domain-containing protein</fullName>
    </recommendedName>
</protein>
<feature type="compositionally biased region" description="Basic and acidic residues" evidence="4">
    <location>
        <begin position="182"/>
        <end position="194"/>
    </location>
</feature>
<dbReference type="SMART" id="SM00398">
    <property type="entry name" value="HMG"/>
    <property type="match status" value="1"/>
</dbReference>